<keyword evidence="2" id="KW-1185">Reference proteome</keyword>
<sequence>MIPARHIFHAPRTGWDRIHAWQEATKEPVFVWGIASGAEESRLFGSVKKTFAEWIEATGGDSAMSIYHDGFGSDAFGPLDPTSHKLLFLHHWFPRWERHFEWHLRCTGKVLVGDSWMPPILREKFGWIPERFIGVAPQPQLYSKEELVPRPEAAKPRTGIWLHGKSWRPYGNRLRAIVDRWPEAAGEVEIITEGGGPPRWARKPFIIWNSGMPFEFALHRIFTWDSTLLLNDFSLDSPWLLQALSIRCFPLVPDGESPAQMGPWLDDSAPKPYEWGDTADAVRLLQQWRSARESLLPEFGKWADSVLETHPPSEAFMDSWNTCKAQFVDQRVPKLRQRRPIASLYPVGWYERIQRLRAGF</sequence>
<dbReference type="Proteomes" id="UP000478417">
    <property type="component" value="Unassembled WGS sequence"/>
</dbReference>
<dbReference type="EMBL" id="JAAGNX010000002">
    <property type="protein sequence ID" value="NDV62240.1"/>
    <property type="molecule type" value="Genomic_DNA"/>
</dbReference>
<reference evidence="1 2" key="1">
    <citation type="submission" date="2020-02" db="EMBL/GenBank/DDBJ databases">
        <title>Albibacoteraceae fam. nov., the first described family within the subdivision 4 Verrucomicrobia.</title>
        <authorList>
            <person name="Xi F."/>
        </authorList>
    </citation>
    <scope>NUCLEOTIDE SEQUENCE [LARGE SCALE GENOMIC DNA]</scope>
    <source>
        <strain evidence="1 2">CK1056</strain>
    </source>
</reference>
<evidence type="ECO:0000313" key="2">
    <source>
        <dbReference type="Proteomes" id="UP000478417"/>
    </source>
</evidence>
<protein>
    <submittedName>
        <fullName evidence="1">Uncharacterized protein</fullName>
    </submittedName>
</protein>
<comment type="caution">
    <text evidence="1">The sequence shown here is derived from an EMBL/GenBank/DDBJ whole genome shotgun (WGS) entry which is preliminary data.</text>
</comment>
<proteinExistence type="predicted"/>
<gene>
    <name evidence="1" type="ORF">G0Q06_07255</name>
</gene>
<dbReference type="RefSeq" id="WP_163963966.1">
    <property type="nucleotide sequence ID" value="NZ_JAAGNX010000002.1"/>
</dbReference>
<organism evidence="1 2">
    <name type="scientific">Oceanipulchritudo coccoides</name>
    <dbReference type="NCBI Taxonomy" id="2706888"/>
    <lineage>
        <taxon>Bacteria</taxon>
        <taxon>Pseudomonadati</taxon>
        <taxon>Verrucomicrobiota</taxon>
        <taxon>Opitutia</taxon>
        <taxon>Puniceicoccales</taxon>
        <taxon>Oceanipulchritudinaceae</taxon>
        <taxon>Oceanipulchritudo</taxon>
    </lineage>
</organism>
<evidence type="ECO:0000313" key="1">
    <source>
        <dbReference type="EMBL" id="NDV62240.1"/>
    </source>
</evidence>
<accession>A0A6B2M3H7</accession>
<name>A0A6B2M3H7_9BACT</name>
<dbReference type="AlphaFoldDB" id="A0A6B2M3H7"/>